<dbReference type="InterPro" id="IPR005484">
    <property type="entry name" value="Ribosomal_uL18_bac/plant/anim"/>
</dbReference>
<dbReference type="NCBIfam" id="TIGR00060">
    <property type="entry name" value="L18_bact"/>
    <property type="match status" value="1"/>
</dbReference>
<dbReference type="CDD" id="cd00432">
    <property type="entry name" value="Ribosomal_L18_L5e"/>
    <property type="match status" value="1"/>
</dbReference>
<dbReference type="HAMAP" id="MF_01337_B">
    <property type="entry name" value="Ribosomal_uL18_B"/>
    <property type="match status" value="1"/>
</dbReference>
<dbReference type="GO" id="GO:0003735">
    <property type="term" value="F:structural constituent of ribosome"/>
    <property type="evidence" value="ECO:0007669"/>
    <property type="project" value="InterPro"/>
</dbReference>
<evidence type="ECO:0000256" key="4">
    <source>
        <dbReference type="ARBA" id="ARBA00022980"/>
    </source>
</evidence>
<evidence type="ECO:0000313" key="8">
    <source>
        <dbReference type="EMBL" id="OGG71381.1"/>
    </source>
</evidence>
<name>A0A1F6ECL1_9BACT</name>
<evidence type="ECO:0000256" key="5">
    <source>
        <dbReference type="ARBA" id="ARBA00023274"/>
    </source>
</evidence>
<keyword evidence="3 7" id="KW-0694">RNA-binding</keyword>
<dbReference type="Gene3D" id="3.30.420.100">
    <property type="match status" value="1"/>
</dbReference>
<proteinExistence type="inferred from homology"/>
<comment type="subunit">
    <text evidence="7">Part of the 50S ribosomal subunit; part of the 5S rRNA/L5/L18/L25 subcomplex. Contacts the 5S and 23S rRNAs.</text>
</comment>
<dbReference type="GO" id="GO:0022625">
    <property type="term" value="C:cytosolic large ribosomal subunit"/>
    <property type="evidence" value="ECO:0007669"/>
    <property type="project" value="TreeGrafter"/>
</dbReference>
<evidence type="ECO:0000256" key="7">
    <source>
        <dbReference type="HAMAP-Rule" id="MF_01337"/>
    </source>
</evidence>
<comment type="caution">
    <text evidence="8">The sequence shown here is derived from an EMBL/GenBank/DDBJ whole genome shotgun (WGS) entry which is preliminary data.</text>
</comment>
<dbReference type="PANTHER" id="PTHR12899">
    <property type="entry name" value="39S RIBOSOMAL PROTEIN L18, MITOCHONDRIAL"/>
    <property type="match status" value="1"/>
</dbReference>
<organism evidence="8 9">
    <name type="scientific">Candidatus Kaiserbacteria bacterium RIFCSPLOWO2_01_FULL_51_21</name>
    <dbReference type="NCBI Taxonomy" id="1798508"/>
    <lineage>
        <taxon>Bacteria</taxon>
        <taxon>Candidatus Kaiseribacteriota</taxon>
    </lineage>
</organism>
<evidence type="ECO:0000256" key="3">
    <source>
        <dbReference type="ARBA" id="ARBA00022884"/>
    </source>
</evidence>
<protein>
    <recommendedName>
        <fullName evidence="6 7">Large ribosomal subunit protein uL18</fullName>
    </recommendedName>
</protein>
<dbReference type="InterPro" id="IPR004389">
    <property type="entry name" value="Ribosomal_uL18_bac-type"/>
</dbReference>
<dbReference type="FunFam" id="3.30.420.100:FF:000001">
    <property type="entry name" value="50S ribosomal protein L18"/>
    <property type="match status" value="1"/>
</dbReference>
<dbReference type="AlphaFoldDB" id="A0A1F6ECL1"/>
<keyword evidence="5 7" id="KW-0687">Ribonucleoprotein</keyword>
<dbReference type="PANTHER" id="PTHR12899:SF3">
    <property type="entry name" value="LARGE RIBOSOMAL SUBUNIT PROTEIN UL18M"/>
    <property type="match status" value="1"/>
</dbReference>
<dbReference type="SUPFAM" id="SSF53137">
    <property type="entry name" value="Translational machinery components"/>
    <property type="match status" value="1"/>
</dbReference>
<evidence type="ECO:0000256" key="2">
    <source>
        <dbReference type="ARBA" id="ARBA00022730"/>
    </source>
</evidence>
<dbReference type="GO" id="GO:0006412">
    <property type="term" value="P:translation"/>
    <property type="evidence" value="ECO:0007669"/>
    <property type="project" value="UniProtKB-UniRule"/>
</dbReference>
<accession>A0A1F6ECL1</accession>
<sequence length="114" mass="12471">MSVTNKQTKRLRRHARIRAKVRGTAARPRLSIFKSNRELYAQLVDDEKSVTLAAASSRGLTGAMQKKAEEMGKLLAKKAAAKKITQAVFDRGGYRYAGVIALFATSARNAGLSF</sequence>
<gene>
    <name evidence="7" type="primary">rplR</name>
    <name evidence="8" type="ORF">A3A35_01375</name>
</gene>
<reference evidence="8 9" key="1">
    <citation type="journal article" date="2016" name="Nat. Commun.">
        <title>Thousands of microbial genomes shed light on interconnected biogeochemical processes in an aquifer system.</title>
        <authorList>
            <person name="Anantharaman K."/>
            <person name="Brown C.T."/>
            <person name="Hug L.A."/>
            <person name="Sharon I."/>
            <person name="Castelle C.J."/>
            <person name="Probst A.J."/>
            <person name="Thomas B.C."/>
            <person name="Singh A."/>
            <person name="Wilkins M.J."/>
            <person name="Karaoz U."/>
            <person name="Brodie E.L."/>
            <person name="Williams K.H."/>
            <person name="Hubbard S.S."/>
            <person name="Banfield J.F."/>
        </authorList>
    </citation>
    <scope>NUCLEOTIDE SEQUENCE [LARGE SCALE GENOMIC DNA]</scope>
</reference>
<evidence type="ECO:0000313" key="9">
    <source>
        <dbReference type="Proteomes" id="UP000179115"/>
    </source>
</evidence>
<dbReference type="InterPro" id="IPR057268">
    <property type="entry name" value="Ribosomal_L18"/>
</dbReference>
<comment type="function">
    <text evidence="7">This is one of the proteins that bind and probably mediate the attachment of the 5S RNA into the large ribosomal subunit, where it forms part of the central protuberance.</text>
</comment>
<evidence type="ECO:0000256" key="6">
    <source>
        <dbReference type="ARBA" id="ARBA00035197"/>
    </source>
</evidence>
<dbReference type="GO" id="GO:0008097">
    <property type="term" value="F:5S rRNA binding"/>
    <property type="evidence" value="ECO:0007669"/>
    <property type="project" value="TreeGrafter"/>
</dbReference>
<dbReference type="STRING" id="1798508.A3A35_01375"/>
<dbReference type="Proteomes" id="UP000179115">
    <property type="component" value="Unassembled WGS sequence"/>
</dbReference>
<evidence type="ECO:0000256" key="1">
    <source>
        <dbReference type="ARBA" id="ARBA00007116"/>
    </source>
</evidence>
<dbReference type="EMBL" id="MFLV01000023">
    <property type="protein sequence ID" value="OGG71381.1"/>
    <property type="molecule type" value="Genomic_DNA"/>
</dbReference>
<comment type="similarity">
    <text evidence="1 7">Belongs to the universal ribosomal protein uL18 family.</text>
</comment>
<keyword evidence="4 7" id="KW-0689">Ribosomal protein</keyword>
<dbReference type="Pfam" id="PF00861">
    <property type="entry name" value="Ribosomal_L18p"/>
    <property type="match status" value="1"/>
</dbReference>
<keyword evidence="2 7" id="KW-0699">rRNA-binding</keyword>